<evidence type="ECO:0000313" key="2">
    <source>
        <dbReference type="EMBL" id="KAK5925573.1"/>
    </source>
</evidence>
<feature type="region of interest" description="Disordered" evidence="1">
    <location>
        <begin position="58"/>
        <end position="138"/>
    </location>
</feature>
<comment type="caution">
    <text evidence="2">The sequence shown here is derived from an EMBL/GenBank/DDBJ whole genome shotgun (WGS) entry which is preliminary data.</text>
</comment>
<dbReference type="PANTHER" id="PTHR16477:SF5">
    <property type="entry name" value="COILED-COIL DOMAIN-CONTAINING PROTEIN 106-RELATED"/>
    <property type="match status" value="1"/>
</dbReference>
<proteinExistence type="predicted"/>
<organism evidence="2 3">
    <name type="scientific">Champsocephalus gunnari</name>
    <name type="common">Mackerel icefish</name>
    <dbReference type="NCBI Taxonomy" id="52237"/>
    <lineage>
        <taxon>Eukaryota</taxon>
        <taxon>Metazoa</taxon>
        <taxon>Chordata</taxon>
        <taxon>Craniata</taxon>
        <taxon>Vertebrata</taxon>
        <taxon>Euteleostomi</taxon>
        <taxon>Actinopterygii</taxon>
        <taxon>Neopterygii</taxon>
        <taxon>Teleostei</taxon>
        <taxon>Neoteleostei</taxon>
        <taxon>Acanthomorphata</taxon>
        <taxon>Eupercaria</taxon>
        <taxon>Perciformes</taxon>
        <taxon>Notothenioidei</taxon>
        <taxon>Channichthyidae</taxon>
        <taxon>Champsocephalus</taxon>
    </lineage>
</organism>
<protein>
    <recommendedName>
        <fullName evidence="4">Coiled-coil domain containing 106</fullName>
    </recommendedName>
</protein>
<reference evidence="2 3" key="1">
    <citation type="journal article" date="2023" name="Mol. Biol. Evol.">
        <title>Genomics of Secondarily Temperate Adaptation in the Only Non-Antarctic Icefish.</title>
        <authorList>
            <person name="Rivera-Colon A.G."/>
            <person name="Rayamajhi N."/>
            <person name="Minhas B.F."/>
            <person name="Madrigal G."/>
            <person name="Bilyk K.T."/>
            <person name="Yoon V."/>
            <person name="Hune M."/>
            <person name="Gregory S."/>
            <person name="Cheng C.H.C."/>
            <person name="Catchen J.M."/>
        </authorList>
    </citation>
    <scope>NUCLEOTIDE SEQUENCE [LARGE SCALE GENOMIC DNA]</scope>
    <source>
        <tissue evidence="2">White muscle</tissue>
    </source>
</reference>
<dbReference type="PANTHER" id="PTHR16477">
    <property type="entry name" value="COILED-COIL DOMAIN-CONTAINING PROTEIN 106"/>
    <property type="match status" value="1"/>
</dbReference>
<accession>A0AAN8DWL1</accession>
<dbReference type="InterPro" id="IPR031591">
    <property type="entry name" value="CCDC106"/>
</dbReference>
<evidence type="ECO:0008006" key="4">
    <source>
        <dbReference type="Google" id="ProtNLM"/>
    </source>
</evidence>
<feature type="compositionally biased region" description="Low complexity" evidence="1">
    <location>
        <begin position="88"/>
        <end position="102"/>
    </location>
</feature>
<dbReference type="Proteomes" id="UP001331515">
    <property type="component" value="Unassembled WGS sequence"/>
</dbReference>
<sequence>MRPSFVSEDPSLQTALQEAQQRIYGQNQEIATLREWVTILTEDRNFLRERLKEALALRKERGGELATKIPPGDQPPGQRKEDSDESDLSSSSDSSESESSSESSEDKKPKKKSTSKSKRKLKHKSDKKKRKHLRVKTPDHSIRRYNMVKKQGISKAVAYTRLGVDRNTIVYQAPIAEIAFVNPELYKTLRSSFKRKDSIKRFSETCRGFCEQEPTASAILQHKDNGSLLDIHRIHA</sequence>
<keyword evidence="3" id="KW-1185">Reference proteome</keyword>
<dbReference type="EMBL" id="JAURVH010001520">
    <property type="protein sequence ID" value="KAK5925573.1"/>
    <property type="molecule type" value="Genomic_DNA"/>
</dbReference>
<feature type="compositionally biased region" description="Basic residues" evidence="1">
    <location>
        <begin position="109"/>
        <end position="135"/>
    </location>
</feature>
<evidence type="ECO:0000313" key="3">
    <source>
        <dbReference type="Proteomes" id="UP001331515"/>
    </source>
</evidence>
<evidence type="ECO:0000256" key="1">
    <source>
        <dbReference type="SAM" id="MobiDB-lite"/>
    </source>
</evidence>
<dbReference type="Pfam" id="PF15794">
    <property type="entry name" value="CCDC106"/>
    <property type="match status" value="1"/>
</dbReference>
<name>A0AAN8DWL1_CHAGU</name>
<gene>
    <name evidence="2" type="ORF">CgunFtcFv8_018086</name>
</gene>
<dbReference type="AlphaFoldDB" id="A0AAN8DWL1"/>
<dbReference type="GO" id="GO:0005654">
    <property type="term" value="C:nucleoplasm"/>
    <property type="evidence" value="ECO:0007669"/>
    <property type="project" value="TreeGrafter"/>
</dbReference>